<comment type="caution">
    <text evidence="2">The sequence shown here is derived from an EMBL/GenBank/DDBJ whole genome shotgun (WGS) entry which is preliminary data.</text>
</comment>
<keyword evidence="3" id="KW-1185">Reference proteome</keyword>
<feature type="region of interest" description="Disordered" evidence="1">
    <location>
        <begin position="133"/>
        <end position="259"/>
    </location>
</feature>
<feature type="compositionally biased region" description="Polar residues" evidence="1">
    <location>
        <begin position="228"/>
        <end position="242"/>
    </location>
</feature>
<accession>A0A9P5X6Q5</accession>
<dbReference type="Proteomes" id="UP000807342">
    <property type="component" value="Unassembled WGS sequence"/>
</dbReference>
<evidence type="ECO:0000256" key="1">
    <source>
        <dbReference type="SAM" id="MobiDB-lite"/>
    </source>
</evidence>
<dbReference type="OrthoDB" id="3250110at2759"/>
<proteinExistence type="predicted"/>
<sequence length="340" mass="37169">MLDAFRIKPFDLKPILEDWKDGPVFLGNPKKDPPVEEWLDKIKEGSIQRGVPEEYWYKVAQHFMGPKAKARLDALKEVIRQVHGGKYRWTWKKFRIAVLNMGWNIDKDETQTIKFSAKSAGLWFMRKKDGSDAALTEEPESEPAKKEPSRSGFWPSRKNSVSDTPNGGSPTPPSKDNHQPRSRPQAKRAATEFFSSFSHHKDETPAQRPPPPPKSHSEAVVAIRSHSHPNSRQPSPPRSHTVQPVEVHSPGTSSNNNNEVVSTTQAPVWLLNACNALDFITSEHPKTMSVLSAILITVGSIPAIPAITAGAGGAVLASGAAHAIGAIAVGVGQALSMSLQ</sequence>
<evidence type="ECO:0000313" key="3">
    <source>
        <dbReference type="Proteomes" id="UP000807342"/>
    </source>
</evidence>
<protein>
    <submittedName>
        <fullName evidence="2">Uncharacterized protein</fullName>
    </submittedName>
</protein>
<dbReference type="EMBL" id="MU151380">
    <property type="protein sequence ID" value="KAF9444387.1"/>
    <property type="molecule type" value="Genomic_DNA"/>
</dbReference>
<name>A0A9P5X6Q5_9AGAR</name>
<gene>
    <name evidence="2" type="ORF">P691DRAFT_786796</name>
</gene>
<organism evidence="2 3">
    <name type="scientific">Macrolepiota fuliginosa MF-IS2</name>
    <dbReference type="NCBI Taxonomy" id="1400762"/>
    <lineage>
        <taxon>Eukaryota</taxon>
        <taxon>Fungi</taxon>
        <taxon>Dikarya</taxon>
        <taxon>Basidiomycota</taxon>
        <taxon>Agaricomycotina</taxon>
        <taxon>Agaricomycetes</taxon>
        <taxon>Agaricomycetidae</taxon>
        <taxon>Agaricales</taxon>
        <taxon>Agaricineae</taxon>
        <taxon>Agaricaceae</taxon>
        <taxon>Macrolepiota</taxon>
    </lineage>
</organism>
<reference evidence="2" key="1">
    <citation type="submission" date="2020-11" db="EMBL/GenBank/DDBJ databases">
        <authorList>
            <consortium name="DOE Joint Genome Institute"/>
            <person name="Ahrendt S."/>
            <person name="Riley R."/>
            <person name="Andreopoulos W."/>
            <person name="Labutti K."/>
            <person name="Pangilinan J."/>
            <person name="Ruiz-Duenas F.J."/>
            <person name="Barrasa J.M."/>
            <person name="Sanchez-Garcia M."/>
            <person name="Camarero S."/>
            <person name="Miyauchi S."/>
            <person name="Serrano A."/>
            <person name="Linde D."/>
            <person name="Babiker R."/>
            <person name="Drula E."/>
            <person name="Ayuso-Fernandez I."/>
            <person name="Pacheco R."/>
            <person name="Padilla G."/>
            <person name="Ferreira P."/>
            <person name="Barriuso J."/>
            <person name="Kellner H."/>
            <person name="Castanera R."/>
            <person name="Alfaro M."/>
            <person name="Ramirez L."/>
            <person name="Pisabarro A.G."/>
            <person name="Kuo A."/>
            <person name="Tritt A."/>
            <person name="Lipzen A."/>
            <person name="He G."/>
            <person name="Yan M."/>
            <person name="Ng V."/>
            <person name="Cullen D."/>
            <person name="Martin F."/>
            <person name="Rosso M.-N."/>
            <person name="Henrissat B."/>
            <person name="Hibbett D."/>
            <person name="Martinez A.T."/>
            <person name="Grigoriev I.V."/>
        </authorList>
    </citation>
    <scope>NUCLEOTIDE SEQUENCE</scope>
    <source>
        <strain evidence="2">MF-IS2</strain>
    </source>
</reference>
<evidence type="ECO:0000313" key="2">
    <source>
        <dbReference type="EMBL" id="KAF9444387.1"/>
    </source>
</evidence>
<dbReference type="AlphaFoldDB" id="A0A9P5X6Q5"/>
<feature type="compositionally biased region" description="Polar residues" evidence="1">
    <location>
        <begin position="157"/>
        <end position="169"/>
    </location>
</feature>